<feature type="compositionally biased region" description="Gly residues" evidence="1">
    <location>
        <begin position="932"/>
        <end position="943"/>
    </location>
</feature>
<dbReference type="GO" id="GO:0005912">
    <property type="term" value="C:adherens junction"/>
    <property type="evidence" value="ECO:0007669"/>
    <property type="project" value="TreeGrafter"/>
</dbReference>
<feature type="region of interest" description="Disordered" evidence="1">
    <location>
        <begin position="253"/>
        <end position="373"/>
    </location>
</feature>
<sequence length="970" mass="103409">LSSAVGVGFLVRLGGAVLRHFALCRGSIMFHVRRRPADSQPRRRKKKPLGVSNGGNNIGGDREGPMLIEITHSGDGGRRVKLGSEPIEVGSANTNALQLFGPSIQARHCLISMHDGVCTVTPLHADGTTFVNGHHIQQPTILHNGSVVMFGRVASYRFVDSPSDGRYNLALSQSQLDSACLYESRSPTSPTSWNDEESRPISPISTVQMGGKLPGGGGGGSFLDGPIASTSAESAAVGQQQANAFAKSASFDMQSATAAQPHPHMHHHHHHHPSGLLVTALDGPEAMGADDTASYKGGHAGGTNDHNEGEQQQHHAGGGGPLGAGNGGETETKSISSFKSIGSTADRTSTFPKLQPSHAATSISGEPGGQEPILPAVLEFPEQNQEPFLQSVISELDVNSPNFKLAPVYTLYLCARYRASTHYRPDLQPTERAHKLTVFLHHVANLIQNVVQEQYTDAKILSFWMANSSEFLHFLKSDRHISAFSVQAQEVLAESVQTAFRNLVSIFHVELSQTLNQFLSENIDHDSAAGLVLSVLGSAMALLRRCRVNAALTIQLFSQLFHYINVVCFNKFVTTSHMCTSAWGKALSERLSLLELWAEKQGLELAADCHLAKINQCAQFLQAPKTSVSDVQQLACSCFRLNSLQMAALLSQETIPRNLIDTAVRMAESVADELSRADGREIRLEESPELPLALLLPDDGFSCDVVRGIPAGLVDFLNPFQMAGWCRLASQPTSIGLWTVYMHQFNHGRSPSVMSSKLPQPEVQIIKLHKNANGMGLSIVAAKGAGQERLGIYIKSVVGGGAADLDGRLQAGDQLLEVDGQSLIGITQERAADHLVRTGPIVTLKVAKQGAIYHGLATLLQQPSPVIQRGGRRMSERDMTRVGTSSGDISKPPMPASSAGQQLLNSKSVPALHHVGNIGSSANKSRSIHNLAGGGGVGGGSAGAIGPTESAHESNDGTIDAQHCSFGGGR</sequence>
<dbReference type="SUPFAM" id="SSF49879">
    <property type="entry name" value="SMAD/FHA domain"/>
    <property type="match status" value="1"/>
</dbReference>
<dbReference type="VEuPathDB" id="VectorBase:ACON2_032568"/>
<dbReference type="InterPro" id="IPR028842">
    <property type="entry name" value="Afadin"/>
</dbReference>
<dbReference type="Gene3D" id="2.60.200.20">
    <property type="match status" value="1"/>
</dbReference>
<dbReference type="Pfam" id="PF00498">
    <property type="entry name" value="FHA"/>
    <property type="match status" value="1"/>
</dbReference>
<dbReference type="SMART" id="SM00228">
    <property type="entry name" value="PDZ"/>
    <property type="match status" value="1"/>
</dbReference>
<dbReference type="GO" id="GO:0032880">
    <property type="term" value="P:regulation of protein localization"/>
    <property type="evidence" value="ECO:0007669"/>
    <property type="project" value="TreeGrafter"/>
</dbReference>
<dbReference type="Pfam" id="PF00595">
    <property type="entry name" value="PDZ"/>
    <property type="match status" value="1"/>
</dbReference>
<dbReference type="Gene3D" id="2.30.42.10">
    <property type="match status" value="1"/>
</dbReference>
<evidence type="ECO:0008006" key="5">
    <source>
        <dbReference type="Google" id="ProtNLM"/>
    </source>
</evidence>
<dbReference type="PANTHER" id="PTHR10398">
    <property type="entry name" value="AFADIN"/>
    <property type="match status" value="1"/>
</dbReference>
<evidence type="ECO:0000259" key="3">
    <source>
        <dbReference type="PROSITE" id="PS51126"/>
    </source>
</evidence>
<evidence type="ECO:0000256" key="1">
    <source>
        <dbReference type="SAM" id="MobiDB-lite"/>
    </source>
</evidence>
<dbReference type="SUPFAM" id="SSF50156">
    <property type="entry name" value="PDZ domain-like"/>
    <property type="match status" value="1"/>
</dbReference>
<dbReference type="InterPro" id="IPR002710">
    <property type="entry name" value="Dilute_dom"/>
</dbReference>
<dbReference type="SMART" id="SM01132">
    <property type="entry name" value="DIL"/>
    <property type="match status" value="1"/>
</dbReference>
<organism evidence="4">
    <name type="scientific">Anopheles coluzzii</name>
    <name type="common">African malaria mosquito</name>
    <dbReference type="NCBI Taxonomy" id="1518534"/>
    <lineage>
        <taxon>Eukaryota</taxon>
        <taxon>Metazoa</taxon>
        <taxon>Ecdysozoa</taxon>
        <taxon>Arthropoda</taxon>
        <taxon>Hexapoda</taxon>
        <taxon>Insecta</taxon>
        <taxon>Pterygota</taxon>
        <taxon>Neoptera</taxon>
        <taxon>Endopterygota</taxon>
        <taxon>Diptera</taxon>
        <taxon>Nematocera</taxon>
        <taxon>Culicoidea</taxon>
        <taxon>Culicidae</taxon>
        <taxon>Anophelinae</taxon>
        <taxon>Anopheles</taxon>
    </lineage>
</organism>
<reference evidence="4" key="1">
    <citation type="submission" date="2022-08" db="UniProtKB">
        <authorList>
            <consortium name="EnsemblMetazoa"/>
        </authorList>
    </citation>
    <scope>IDENTIFICATION</scope>
</reference>
<dbReference type="EnsemblMetazoa" id="ACOM033441-RA">
    <property type="protein sequence ID" value="ACOM033441-PA.1"/>
    <property type="gene ID" value="ACOM033441"/>
</dbReference>
<dbReference type="PROSITE" id="PS51126">
    <property type="entry name" value="DILUTE"/>
    <property type="match status" value="1"/>
</dbReference>
<dbReference type="AlphaFoldDB" id="A0A8W7PKM4"/>
<feature type="domain" description="Dilute" evidence="3">
    <location>
        <begin position="441"/>
        <end position="669"/>
    </location>
</feature>
<dbReference type="CDD" id="cd06789">
    <property type="entry name" value="PDZ_AFDN-like"/>
    <property type="match status" value="1"/>
</dbReference>
<feature type="region of interest" description="Disordered" evidence="1">
    <location>
        <begin position="915"/>
        <end position="970"/>
    </location>
</feature>
<dbReference type="Pfam" id="PF01843">
    <property type="entry name" value="DIL"/>
    <property type="match status" value="1"/>
</dbReference>
<feature type="domain" description="PDZ" evidence="2">
    <location>
        <begin position="765"/>
        <end position="850"/>
    </location>
</feature>
<protein>
    <recommendedName>
        <fullName evidence="5">PDZ domain-containing protein</fullName>
    </recommendedName>
</protein>
<dbReference type="FunFam" id="2.60.200.20:FF:000024">
    <property type="entry name" value="afadin isoform X2"/>
    <property type="match status" value="1"/>
</dbReference>
<dbReference type="InterPro" id="IPR000253">
    <property type="entry name" value="FHA_dom"/>
</dbReference>
<dbReference type="PROSITE" id="PS50106">
    <property type="entry name" value="PDZ"/>
    <property type="match status" value="1"/>
</dbReference>
<evidence type="ECO:0000259" key="2">
    <source>
        <dbReference type="PROSITE" id="PS50106"/>
    </source>
</evidence>
<feature type="region of interest" description="Disordered" evidence="1">
    <location>
        <begin position="34"/>
        <end position="64"/>
    </location>
</feature>
<dbReference type="GO" id="GO:0050839">
    <property type="term" value="F:cell adhesion molecule binding"/>
    <property type="evidence" value="ECO:0007669"/>
    <property type="project" value="TreeGrafter"/>
</dbReference>
<proteinExistence type="predicted"/>
<dbReference type="InterPro" id="IPR036034">
    <property type="entry name" value="PDZ_sf"/>
</dbReference>
<feature type="compositionally biased region" description="Polar residues" evidence="1">
    <location>
        <begin position="333"/>
        <end position="364"/>
    </location>
</feature>
<feature type="region of interest" description="Disordered" evidence="1">
    <location>
        <begin position="867"/>
        <end position="901"/>
    </location>
</feature>
<name>A0A8W7PKM4_ANOCL</name>
<dbReference type="InterPro" id="IPR001478">
    <property type="entry name" value="PDZ"/>
</dbReference>
<dbReference type="Proteomes" id="UP000075882">
    <property type="component" value="Unassembled WGS sequence"/>
</dbReference>
<feature type="compositionally biased region" description="Basic residues" evidence="1">
    <location>
        <begin position="263"/>
        <end position="273"/>
    </location>
</feature>
<dbReference type="InterPro" id="IPR008984">
    <property type="entry name" value="SMAD_FHA_dom_sf"/>
</dbReference>
<feature type="compositionally biased region" description="Gly residues" evidence="1">
    <location>
        <begin position="316"/>
        <end position="328"/>
    </location>
</feature>
<dbReference type="FunFam" id="2.30.42.10:FF:000032">
    <property type="entry name" value="Afadin isoform A"/>
    <property type="match status" value="1"/>
</dbReference>
<evidence type="ECO:0000313" key="4">
    <source>
        <dbReference type="EnsemblMetazoa" id="ACOM033441-PA.1"/>
    </source>
</evidence>
<dbReference type="InterPro" id="IPR037977">
    <property type="entry name" value="CBD_Afadin"/>
</dbReference>
<accession>A0A8W7PKM4</accession>
<dbReference type="PANTHER" id="PTHR10398:SF2">
    <property type="entry name" value="AFADIN"/>
    <property type="match status" value="1"/>
</dbReference>
<dbReference type="CDD" id="cd15471">
    <property type="entry name" value="Myo5p-like_CBD_afadin"/>
    <property type="match status" value="1"/>
</dbReference>